<dbReference type="RefSeq" id="WP_378609462.1">
    <property type="nucleotide sequence ID" value="NZ_JBHSQN010000015.1"/>
</dbReference>
<dbReference type="SUPFAM" id="SSF55424">
    <property type="entry name" value="FAD/NAD-linked reductases, dimerisation (C-terminal) domain"/>
    <property type="match status" value="1"/>
</dbReference>
<sequence>MTDAEYDVIVIGAGPAGENAAAYAIAGSDRTVALVERELFGGECSYWACTPSKALLRPGAVLDLGESMSGVTASGLRVDDVLARRDAFVHHRDDSSQVEWAKSENIVPIRGAGRLIGERLVEVVTDAGTEVLRARHAVVLATGTTAAVPGIPGVREALPWTSRDATSLTVVPRRVAIIGGGVVACEAATWLAELGAEEVTLLVRGDRLLPRSERFASDLVLAGLRDKGNVTVRFGVEPKRVTRRDPRDTGYGNIHGGPVTIELDDGALEVDELLVATGRAPATADLGLDAVGLPAGYVEVDDQLTARGVDGDWLYAVGDVNHRVALTHMGKYQARVCGDVIAARAEGKPLDGTRYTASADHQQIPQVVYTAPELASVGLTEDEARAAGHAVDTVELDISVAGSALSRDDFHGHAKLVVDTAADRLLGATFVGPDMGEQLHAATIAVVGRVPLDTLWNAVPAYPTVSEFWLRLLEAWRGKSI</sequence>
<dbReference type="Gene3D" id="3.30.390.30">
    <property type="match status" value="1"/>
</dbReference>
<gene>
    <name evidence="7" type="ORF">ACFP3H_24500</name>
</gene>
<evidence type="ECO:0000256" key="1">
    <source>
        <dbReference type="ARBA" id="ARBA00001974"/>
    </source>
</evidence>
<name>A0ABW1JXJ6_9NOCA</name>
<dbReference type="Proteomes" id="UP001596223">
    <property type="component" value="Unassembled WGS sequence"/>
</dbReference>
<dbReference type="InterPro" id="IPR036188">
    <property type="entry name" value="FAD/NAD-bd_sf"/>
</dbReference>
<evidence type="ECO:0000313" key="8">
    <source>
        <dbReference type="Proteomes" id="UP001596223"/>
    </source>
</evidence>
<organism evidence="7 8">
    <name type="scientific">Nocardia lasii</name>
    <dbReference type="NCBI Taxonomy" id="1616107"/>
    <lineage>
        <taxon>Bacteria</taxon>
        <taxon>Bacillati</taxon>
        <taxon>Actinomycetota</taxon>
        <taxon>Actinomycetes</taxon>
        <taxon>Mycobacteriales</taxon>
        <taxon>Nocardiaceae</taxon>
        <taxon>Nocardia</taxon>
    </lineage>
</organism>
<reference evidence="8" key="1">
    <citation type="journal article" date="2019" name="Int. J. Syst. Evol. Microbiol.">
        <title>The Global Catalogue of Microorganisms (GCM) 10K type strain sequencing project: providing services to taxonomists for standard genome sequencing and annotation.</title>
        <authorList>
            <consortium name="The Broad Institute Genomics Platform"/>
            <consortium name="The Broad Institute Genome Sequencing Center for Infectious Disease"/>
            <person name="Wu L."/>
            <person name="Ma J."/>
        </authorList>
    </citation>
    <scope>NUCLEOTIDE SEQUENCE [LARGE SCALE GENOMIC DNA]</scope>
    <source>
        <strain evidence="8">CCUG 36956</strain>
    </source>
</reference>
<dbReference type="InterPro" id="IPR016156">
    <property type="entry name" value="FAD/NAD-linked_Rdtase_dimer_sf"/>
</dbReference>
<dbReference type="PANTHER" id="PTHR43014:SF2">
    <property type="entry name" value="MERCURIC REDUCTASE"/>
    <property type="match status" value="1"/>
</dbReference>
<dbReference type="PRINTS" id="PR00368">
    <property type="entry name" value="FADPNR"/>
</dbReference>
<evidence type="ECO:0000313" key="7">
    <source>
        <dbReference type="EMBL" id="MFC6014226.1"/>
    </source>
</evidence>
<keyword evidence="4" id="KW-0274">FAD</keyword>
<keyword evidence="3" id="KW-0285">Flavoprotein</keyword>
<dbReference type="PIRSF" id="PIRSF000350">
    <property type="entry name" value="Mercury_reductase_MerA"/>
    <property type="match status" value="1"/>
</dbReference>
<comment type="caution">
    <text evidence="7">The sequence shown here is derived from an EMBL/GenBank/DDBJ whole genome shotgun (WGS) entry which is preliminary data.</text>
</comment>
<proteinExistence type="inferred from homology"/>
<dbReference type="GO" id="GO:0016491">
    <property type="term" value="F:oxidoreductase activity"/>
    <property type="evidence" value="ECO:0007669"/>
    <property type="project" value="UniProtKB-KW"/>
</dbReference>
<feature type="domain" description="Pyridine nucleotide-disulphide oxidoreductase dimerisation" evidence="5">
    <location>
        <begin position="364"/>
        <end position="468"/>
    </location>
</feature>
<dbReference type="InterPro" id="IPR004099">
    <property type="entry name" value="Pyr_nucl-diS_OxRdtase_dimer"/>
</dbReference>
<dbReference type="Gene3D" id="3.50.50.60">
    <property type="entry name" value="FAD/NAD(P)-binding domain"/>
    <property type="match status" value="2"/>
</dbReference>
<dbReference type="Pfam" id="PF07992">
    <property type="entry name" value="Pyr_redox_2"/>
    <property type="match status" value="1"/>
</dbReference>
<dbReference type="EMBL" id="JBHSQN010000015">
    <property type="protein sequence ID" value="MFC6014226.1"/>
    <property type="molecule type" value="Genomic_DNA"/>
</dbReference>
<protein>
    <submittedName>
        <fullName evidence="7">Dihydrolipoyl dehydrogenase family protein</fullName>
        <ecNumber evidence="7">1.-.-.-</ecNumber>
    </submittedName>
</protein>
<comment type="cofactor">
    <cofactor evidence="1">
        <name>FAD</name>
        <dbReference type="ChEBI" id="CHEBI:57692"/>
    </cofactor>
</comment>
<dbReference type="PANTHER" id="PTHR43014">
    <property type="entry name" value="MERCURIC REDUCTASE"/>
    <property type="match status" value="1"/>
</dbReference>
<accession>A0ABW1JXJ6</accession>
<evidence type="ECO:0000259" key="6">
    <source>
        <dbReference type="Pfam" id="PF07992"/>
    </source>
</evidence>
<dbReference type="PRINTS" id="PR00411">
    <property type="entry name" value="PNDRDTASEI"/>
</dbReference>
<evidence type="ECO:0000259" key="5">
    <source>
        <dbReference type="Pfam" id="PF02852"/>
    </source>
</evidence>
<dbReference type="InterPro" id="IPR001100">
    <property type="entry name" value="Pyr_nuc-diS_OxRdtase"/>
</dbReference>
<dbReference type="EC" id="1.-.-.-" evidence="7"/>
<evidence type="ECO:0000256" key="3">
    <source>
        <dbReference type="ARBA" id="ARBA00022630"/>
    </source>
</evidence>
<dbReference type="SUPFAM" id="SSF51905">
    <property type="entry name" value="FAD/NAD(P)-binding domain"/>
    <property type="match status" value="1"/>
</dbReference>
<feature type="domain" description="FAD/NAD(P)-binding" evidence="6">
    <location>
        <begin position="6"/>
        <end position="333"/>
    </location>
</feature>
<dbReference type="InterPro" id="IPR023753">
    <property type="entry name" value="FAD/NAD-binding_dom"/>
</dbReference>
<evidence type="ECO:0000256" key="4">
    <source>
        <dbReference type="ARBA" id="ARBA00022827"/>
    </source>
</evidence>
<dbReference type="Pfam" id="PF02852">
    <property type="entry name" value="Pyr_redox_dim"/>
    <property type="match status" value="1"/>
</dbReference>
<keyword evidence="8" id="KW-1185">Reference proteome</keyword>
<keyword evidence="7" id="KW-0560">Oxidoreductase</keyword>
<comment type="similarity">
    <text evidence="2">Belongs to the class-I pyridine nucleotide-disulfide oxidoreductase family.</text>
</comment>
<evidence type="ECO:0000256" key="2">
    <source>
        <dbReference type="ARBA" id="ARBA00007532"/>
    </source>
</evidence>